<protein>
    <recommendedName>
        <fullName evidence="6">NADH dehydrogenase [ubiquinone] iron-sulfur protein 5</fullName>
    </recommendedName>
    <alternativeName>
        <fullName evidence="14">Complex I-15 kDa</fullName>
    </alternativeName>
    <alternativeName>
        <fullName evidence="15">NADH-ubiquinone oxidoreductase 15 kDa subunit</fullName>
    </alternativeName>
</protein>
<proteinExistence type="inferred from homology"/>
<sequence length="74" mass="8960">GRPRCFPYWQEFMKCYSQTDVPHLCKGPADDYFECLHRPKEVCTDVLMYNYTNLCYYGQRWHALRFSRSIHVTS</sequence>
<evidence type="ECO:0000256" key="13">
    <source>
        <dbReference type="ARBA" id="ARBA00023157"/>
    </source>
</evidence>
<keyword evidence="13 16" id="KW-1015">Disulfide bond</keyword>
<dbReference type="OrthoDB" id="9992197at2759"/>
<dbReference type="GO" id="GO:0032981">
    <property type="term" value="P:mitochondrial respiratory chain complex I assembly"/>
    <property type="evidence" value="ECO:0007669"/>
    <property type="project" value="TreeGrafter"/>
</dbReference>
<feature type="disulfide bond" evidence="16">
    <location>
        <begin position="5"/>
        <end position="35"/>
    </location>
</feature>
<accession>A0A0D7AC23</accession>
<evidence type="ECO:0000256" key="1">
    <source>
        <dbReference type="ARBA" id="ARBA00003195"/>
    </source>
</evidence>
<feature type="non-terminal residue" evidence="17">
    <location>
        <position position="1"/>
    </location>
</feature>
<dbReference type="Proteomes" id="UP000054144">
    <property type="component" value="Unassembled WGS sequence"/>
</dbReference>
<dbReference type="PANTHER" id="PTHR15224:SF1">
    <property type="entry name" value="NADH DEHYDROGENASE [UBIQUINONE] IRON-SULFUR PROTEIN 5"/>
    <property type="match status" value="1"/>
</dbReference>
<evidence type="ECO:0000256" key="8">
    <source>
        <dbReference type="ARBA" id="ARBA00022660"/>
    </source>
</evidence>
<evidence type="ECO:0000313" key="18">
    <source>
        <dbReference type="Proteomes" id="UP000054144"/>
    </source>
</evidence>
<evidence type="ECO:0000313" key="17">
    <source>
        <dbReference type="EMBL" id="KIY47481.1"/>
    </source>
</evidence>
<keyword evidence="18" id="KW-1185">Reference proteome</keyword>
<evidence type="ECO:0000256" key="5">
    <source>
        <dbReference type="ARBA" id="ARBA00011261"/>
    </source>
</evidence>
<dbReference type="AlphaFoldDB" id="A0A0D7AC23"/>
<name>A0A0D7AC23_9AGAR</name>
<evidence type="ECO:0000256" key="12">
    <source>
        <dbReference type="ARBA" id="ARBA00023136"/>
    </source>
</evidence>
<keyword evidence="9" id="KW-0999">Mitochondrion inner membrane</keyword>
<evidence type="ECO:0000256" key="7">
    <source>
        <dbReference type="ARBA" id="ARBA00022448"/>
    </source>
</evidence>
<dbReference type="InterPro" id="IPR019342">
    <property type="entry name" value="NADH_UbQ_OxRdtase_FeS-su5"/>
</dbReference>
<evidence type="ECO:0000256" key="9">
    <source>
        <dbReference type="ARBA" id="ARBA00022792"/>
    </source>
</evidence>
<dbReference type="PANTHER" id="PTHR15224">
    <property type="entry name" value="NADH DEHYDROGENASE [UBIQUINONE] IRON-SULFUR PROTEIN 5"/>
    <property type="match status" value="1"/>
</dbReference>
<comment type="subunit">
    <text evidence="5">Mammalian complex I is composed of 45 different subunits. This is a component of the iron-sulfur (IP) fragment of the enzyme.</text>
</comment>
<evidence type="ECO:0000256" key="14">
    <source>
        <dbReference type="ARBA" id="ARBA00031222"/>
    </source>
</evidence>
<evidence type="ECO:0000256" key="10">
    <source>
        <dbReference type="ARBA" id="ARBA00022982"/>
    </source>
</evidence>
<gene>
    <name evidence="17" type="ORF">FISHEDRAFT_45271</name>
</gene>
<comment type="function">
    <text evidence="1">Accessory subunit of the mitochondrial membrane respiratory chain NADH dehydrogenase (Complex I), that is believed not to be involved in catalysis. Complex I functions in the transfer of electrons from NADH to the respiratory chain. The immediate electron acceptor for the enzyme is believed to be ubiquinone.</text>
</comment>
<keyword evidence="12" id="KW-0472">Membrane</keyword>
<organism evidence="17 18">
    <name type="scientific">Fistulina hepatica ATCC 64428</name>
    <dbReference type="NCBI Taxonomy" id="1128425"/>
    <lineage>
        <taxon>Eukaryota</taxon>
        <taxon>Fungi</taxon>
        <taxon>Dikarya</taxon>
        <taxon>Basidiomycota</taxon>
        <taxon>Agaricomycotina</taxon>
        <taxon>Agaricomycetes</taxon>
        <taxon>Agaricomycetidae</taxon>
        <taxon>Agaricales</taxon>
        <taxon>Fistulinaceae</taxon>
        <taxon>Fistulina</taxon>
    </lineage>
</organism>
<dbReference type="EMBL" id="KN881933">
    <property type="protein sequence ID" value="KIY47481.1"/>
    <property type="molecule type" value="Genomic_DNA"/>
</dbReference>
<keyword evidence="7" id="KW-0813">Transport</keyword>
<feature type="disulfide bond" evidence="16">
    <location>
        <begin position="15"/>
        <end position="25"/>
    </location>
</feature>
<evidence type="ECO:0000256" key="3">
    <source>
        <dbReference type="ARBA" id="ARBA00004637"/>
    </source>
</evidence>
<evidence type="ECO:0000256" key="15">
    <source>
        <dbReference type="ARBA" id="ARBA00032739"/>
    </source>
</evidence>
<keyword evidence="10" id="KW-0249">Electron transport</keyword>
<dbReference type="GO" id="GO:0005743">
    <property type="term" value="C:mitochondrial inner membrane"/>
    <property type="evidence" value="ECO:0007669"/>
    <property type="project" value="UniProtKB-SubCell"/>
</dbReference>
<comment type="similarity">
    <text evidence="4">Belongs to the complex I NDUFS5 subunit family.</text>
</comment>
<keyword evidence="8" id="KW-0679">Respiratory chain</keyword>
<comment type="subcellular location">
    <subcellularLocation>
        <location evidence="3">Mitochondrion inner membrane</location>
        <topology evidence="3">Peripheral membrane protein</topology>
    </subcellularLocation>
    <subcellularLocation>
        <location evidence="2">Mitochondrion intermembrane space</location>
    </subcellularLocation>
</comment>
<evidence type="ECO:0000256" key="4">
    <source>
        <dbReference type="ARBA" id="ARBA00007372"/>
    </source>
</evidence>
<evidence type="ECO:0000256" key="2">
    <source>
        <dbReference type="ARBA" id="ARBA00004569"/>
    </source>
</evidence>
<evidence type="ECO:0000256" key="11">
    <source>
        <dbReference type="ARBA" id="ARBA00023128"/>
    </source>
</evidence>
<reference evidence="17 18" key="1">
    <citation type="journal article" date="2015" name="Fungal Genet. Biol.">
        <title>Evolution of novel wood decay mechanisms in Agaricales revealed by the genome sequences of Fistulina hepatica and Cylindrobasidium torrendii.</title>
        <authorList>
            <person name="Floudas D."/>
            <person name="Held B.W."/>
            <person name="Riley R."/>
            <person name="Nagy L.G."/>
            <person name="Koehler G."/>
            <person name="Ransdell A.S."/>
            <person name="Younus H."/>
            <person name="Chow J."/>
            <person name="Chiniquy J."/>
            <person name="Lipzen A."/>
            <person name="Tritt A."/>
            <person name="Sun H."/>
            <person name="Haridas S."/>
            <person name="LaButti K."/>
            <person name="Ohm R.A."/>
            <person name="Kues U."/>
            <person name="Blanchette R.A."/>
            <person name="Grigoriev I.V."/>
            <person name="Minto R.E."/>
            <person name="Hibbett D.S."/>
        </authorList>
    </citation>
    <scope>NUCLEOTIDE SEQUENCE [LARGE SCALE GENOMIC DNA]</scope>
    <source>
        <strain evidence="17 18">ATCC 64428</strain>
    </source>
</reference>
<keyword evidence="11" id="KW-0496">Mitochondrion</keyword>
<evidence type="ECO:0000256" key="16">
    <source>
        <dbReference type="PIRSR" id="PIRSR619342-50"/>
    </source>
</evidence>
<dbReference type="GO" id="GO:0005758">
    <property type="term" value="C:mitochondrial intermembrane space"/>
    <property type="evidence" value="ECO:0007669"/>
    <property type="project" value="UniProtKB-SubCell"/>
</dbReference>
<evidence type="ECO:0000256" key="6">
    <source>
        <dbReference type="ARBA" id="ARBA00013482"/>
    </source>
</evidence>